<feature type="compositionally biased region" description="Polar residues" evidence="1">
    <location>
        <begin position="117"/>
        <end position="130"/>
    </location>
</feature>
<evidence type="ECO:0000256" key="1">
    <source>
        <dbReference type="SAM" id="MobiDB-lite"/>
    </source>
</evidence>
<dbReference type="EMBL" id="MCFA01000114">
    <property type="protein sequence ID" value="ORY06745.1"/>
    <property type="molecule type" value="Genomic_DNA"/>
</dbReference>
<keyword evidence="2" id="KW-1133">Transmembrane helix</keyword>
<dbReference type="AlphaFoldDB" id="A0A1Y1ZAC5"/>
<feature type="transmembrane region" description="Helical" evidence="2">
    <location>
        <begin position="958"/>
        <end position="978"/>
    </location>
</feature>
<proteinExistence type="predicted"/>
<evidence type="ECO:0000313" key="4">
    <source>
        <dbReference type="Proteomes" id="UP000193144"/>
    </source>
</evidence>
<feature type="compositionally biased region" description="Polar residues" evidence="1">
    <location>
        <begin position="704"/>
        <end position="734"/>
    </location>
</feature>
<keyword evidence="2" id="KW-0472">Membrane</keyword>
<feature type="compositionally biased region" description="Pro residues" evidence="1">
    <location>
        <begin position="745"/>
        <end position="756"/>
    </location>
</feature>
<evidence type="ECO:0000256" key="2">
    <source>
        <dbReference type="SAM" id="Phobius"/>
    </source>
</evidence>
<name>A0A1Y1ZAC5_9PLEO</name>
<sequence length="984" mass="110353">MAASSEQYQVQIISTRFIKCNVLAAFCSAREDEFGHEWEYEISRGGILKLTALRPLTERELDEISRQSHGPIESMFSDNNEPALDIDDLNAKRFQVESSKRTESDDATAESDRSTKNHQSGKLITSTGLLNPTDFSPDALPPHLVKFDISHMSHQANQIDPRLYLLQVPQPPRPRSALDNANSADPILRFYSEQDVGSRASSPPYSFAAVETPELDLFDEEAMRDALTDQTFGSALPRSPPEFVPPYISDGVLDPPADKITGSRAYVSARCELCGASYEGPQAREWRKDHVCFIERVNVTSALGELSGMKRTDSVPAHAGAVDFKRPPSDSGYASKSDGVTSGHYIEAERAKRPESSPNANERLPTVEDDLESIGSDPFDIQSEASAETAPLASQGKLHLAWVLANDKTLGPLCQKLSSGMGKERFIRTIRRLLKTFYVNLVQEPKTNRELSSVHLLKSRRGRARIGTAIWNALEGEDGEPTEERGEKSQDTILRAELLEAWLAQTPHNEPTESSPEENPRTLEDHLDTVSESLGSGTESEDEEFPHLAAVEAFFKDSTPFQVLCNDIRNLILSQRLKRILSSITDGQLWISRSQNESISNAIKTLVEDYSCLTWIWWPLEPRMRKLEDGEARLFWECGCGTRIWSEISLGEAELIDALIPTLGTGSPSPHRCLIRKEKISIRHRLKGIINAAASFSRAGQRYTPPNNASSSFRTENYPQARGSSQPTNTSSHRPQQQGGTTPGQTPPHSTPPPRIPPPVALWIVFGVQQPRRNVRIDHIPVSRGTSDRNFYRALRECYKRGRGWLRLWFSMWRLHYCDIVKFKRVAPKWVIKERKDLPTSLEYEYTPRPPSADNPPIPQHEFEMHLSACVQPCRWSLLHECMPELSTSSVLDSIPKKATRFDVHSRSATDVYAWGLEAKFAVSALYVAIYHLLIFAFPFGFWVWWMKGHPNDLQGASVPATIALGLLSLFWSTNGILTEGRHP</sequence>
<feature type="transmembrane region" description="Helical" evidence="2">
    <location>
        <begin position="925"/>
        <end position="946"/>
    </location>
</feature>
<dbReference type="Proteomes" id="UP000193144">
    <property type="component" value="Unassembled WGS sequence"/>
</dbReference>
<comment type="caution">
    <text evidence="3">The sequence shown here is derived from an EMBL/GenBank/DDBJ whole genome shotgun (WGS) entry which is preliminary data.</text>
</comment>
<evidence type="ECO:0000313" key="3">
    <source>
        <dbReference type="EMBL" id="ORY06745.1"/>
    </source>
</evidence>
<accession>A0A1Y1ZAC5</accession>
<protein>
    <submittedName>
        <fullName evidence="3">Uncharacterized protein</fullName>
    </submittedName>
</protein>
<keyword evidence="4" id="KW-1185">Reference proteome</keyword>
<keyword evidence="2" id="KW-0812">Transmembrane</keyword>
<reference evidence="3 4" key="1">
    <citation type="submission" date="2016-07" db="EMBL/GenBank/DDBJ databases">
        <title>Pervasive Adenine N6-methylation of Active Genes in Fungi.</title>
        <authorList>
            <consortium name="DOE Joint Genome Institute"/>
            <person name="Mondo S.J."/>
            <person name="Dannebaum R.O."/>
            <person name="Kuo R.C."/>
            <person name="Labutti K."/>
            <person name="Haridas S."/>
            <person name="Kuo A."/>
            <person name="Salamov A."/>
            <person name="Ahrendt S.R."/>
            <person name="Lipzen A."/>
            <person name="Sullivan W."/>
            <person name="Andreopoulos W.B."/>
            <person name="Clum A."/>
            <person name="Lindquist E."/>
            <person name="Daum C."/>
            <person name="Ramamoorthy G.K."/>
            <person name="Gryganskyi A."/>
            <person name="Culley D."/>
            <person name="Magnuson J.K."/>
            <person name="James T.Y."/>
            <person name="O'Malley M.A."/>
            <person name="Stajich J.E."/>
            <person name="Spatafora J.W."/>
            <person name="Visel A."/>
            <person name="Grigoriev I.V."/>
        </authorList>
    </citation>
    <scope>NUCLEOTIDE SEQUENCE [LARGE SCALE GENOMIC DNA]</scope>
    <source>
        <strain evidence="3 4">CBS 115471</strain>
    </source>
</reference>
<organism evidence="3 4">
    <name type="scientific">Clohesyomyces aquaticus</name>
    <dbReference type="NCBI Taxonomy" id="1231657"/>
    <lineage>
        <taxon>Eukaryota</taxon>
        <taxon>Fungi</taxon>
        <taxon>Dikarya</taxon>
        <taxon>Ascomycota</taxon>
        <taxon>Pezizomycotina</taxon>
        <taxon>Dothideomycetes</taxon>
        <taxon>Pleosporomycetidae</taxon>
        <taxon>Pleosporales</taxon>
        <taxon>Lindgomycetaceae</taxon>
        <taxon>Clohesyomyces</taxon>
    </lineage>
</organism>
<gene>
    <name evidence="3" type="ORF">BCR34DRAFT_616857</name>
</gene>
<dbReference type="STRING" id="1231657.A0A1Y1ZAC5"/>
<dbReference type="OrthoDB" id="3796518at2759"/>
<feature type="compositionally biased region" description="Low complexity" evidence="1">
    <location>
        <begin position="735"/>
        <end position="744"/>
    </location>
</feature>
<feature type="region of interest" description="Disordered" evidence="1">
    <location>
        <begin position="319"/>
        <end position="340"/>
    </location>
</feature>
<feature type="compositionally biased region" description="Basic and acidic residues" evidence="1">
    <location>
        <begin position="96"/>
        <end position="115"/>
    </location>
</feature>
<feature type="region of interest" description="Disordered" evidence="1">
    <location>
        <begin position="96"/>
        <end position="130"/>
    </location>
</feature>
<feature type="region of interest" description="Disordered" evidence="1">
    <location>
        <begin position="700"/>
        <end position="756"/>
    </location>
</feature>